<dbReference type="SUPFAM" id="SSF51735">
    <property type="entry name" value="NAD(P)-binding Rossmann-fold domains"/>
    <property type="match status" value="1"/>
</dbReference>
<sequence>MVIPTQFQAYVVHKDDQGFRSGIETCSWEQLPEGDVTINVQYSSVNYKDGLASLPDGDIVRRYPFIPGIDLAGTVVHSAHASFHEGDQVLCTGYGLGVSHEGGFSQYARLNGDWLLHLPQSLTPKEAMGIGTAGFTAALSIHAMLNNGLRPEHGPVLVTGATGGVGSFAISILSRLGYEVIASTGKLEEQKDWLQSLGAHQVISRDELHPPKSGVMSSERWSGVVDPVGGGILPELLKQIRYGGSAALSGLTGGTEFNGTVFPFILRGIKLLGIDSVNCSMMLRKEIWGRLAAEWKPETMLGDGIKEVALTELPEALNLILRGKAVGRSVVVLNPKE</sequence>
<dbReference type="Gene3D" id="3.90.180.10">
    <property type="entry name" value="Medium-chain alcohol dehydrogenases, catalytic domain"/>
    <property type="match status" value="1"/>
</dbReference>
<dbReference type="InterPro" id="IPR013149">
    <property type="entry name" value="ADH-like_C"/>
</dbReference>
<dbReference type="SUPFAM" id="SSF50129">
    <property type="entry name" value="GroES-like"/>
    <property type="match status" value="1"/>
</dbReference>
<dbReference type="EMBL" id="JABBPN010000008">
    <property type="protein sequence ID" value="NMO96251.1"/>
    <property type="molecule type" value="Genomic_DNA"/>
</dbReference>
<dbReference type="InterPro" id="IPR013154">
    <property type="entry name" value="ADH-like_N"/>
</dbReference>
<dbReference type="Proteomes" id="UP000565468">
    <property type="component" value="Unassembled WGS sequence"/>
</dbReference>
<dbReference type="GO" id="GO:0043957">
    <property type="term" value="F:acryloyl-CoA reductase (NADPH) activity"/>
    <property type="evidence" value="ECO:0007669"/>
    <property type="project" value="TreeGrafter"/>
</dbReference>
<protein>
    <submittedName>
        <fullName evidence="2">Acryloyl-CoA reductase</fullName>
        <ecNumber evidence="2">1.3.1.95</ecNumber>
    </submittedName>
</protein>
<dbReference type="RefSeq" id="WP_169505033.1">
    <property type="nucleotide sequence ID" value="NZ_JABBPN010000008.1"/>
</dbReference>
<gene>
    <name evidence="2" type="ORF">HII30_10760</name>
</gene>
<dbReference type="NCBIfam" id="TIGR02823">
    <property type="entry name" value="oxido_YhdH"/>
    <property type="match status" value="1"/>
</dbReference>
<dbReference type="AlphaFoldDB" id="A0A848M7R6"/>
<keyword evidence="3" id="KW-1185">Reference proteome</keyword>
<evidence type="ECO:0000313" key="3">
    <source>
        <dbReference type="Proteomes" id="UP000565468"/>
    </source>
</evidence>
<dbReference type="InterPro" id="IPR051397">
    <property type="entry name" value="Zn-ADH-like_protein"/>
</dbReference>
<dbReference type="EC" id="1.3.1.95" evidence="2"/>
<keyword evidence="2" id="KW-0560">Oxidoreductase</keyword>
<evidence type="ECO:0000313" key="2">
    <source>
        <dbReference type="EMBL" id="NMO96251.1"/>
    </source>
</evidence>
<evidence type="ECO:0000259" key="1">
    <source>
        <dbReference type="SMART" id="SM00829"/>
    </source>
</evidence>
<dbReference type="InterPro" id="IPR011032">
    <property type="entry name" value="GroES-like_sf"/>
</dbReference>
<dbReference type="Pfam" id="PF08240">
    <property type="entry name" value="ADH_N"/>
    <property type="match status" value="1"/>
</dbReference>
<dbReference type="GO" id="GO:0043958">
    <property type="term" value="F:acryloyl-CoA reductase (NADH) activity"/>
    <property type="evidence" value="ECO:0007669"/>
    <property type="project" value="UniProtKB-EC"/>
</dbReference>
<organism evidence="2 3">
    <name type="scientific">Paenibacillus lemnae</name>
    <dbReference type="NCBI Taxonomy" id="1330551"/>
    <lineage>
        <taxon>Bacteria</taxon>
        <taxon>Bacillati</taxon>
        <taxon>Bacillota</taxon>
        <taxon>Bacilli</taxon>
        <taxon>Bacillales</taxon>
        <taxon>Paenibacillaceae</taxon>
        <taxon>Paenibacillus</taxon>
    </lineage>
</organism>
<dbReference type="Gene3D" id="3.40.50.720">
    <property type="entry name" value="NAD(P)-binding Rossmann-like Domain"/>
    <property type="match status" value="1"/>
</dbReference>
<dbReference type="PANTHER" id="PTHR43677">
    <property type="entry name" value="SHORT-CHAIN DEHYDROGENASE/REDUCTASE"/>
    <property type="match status" value="1"/>
</dbReference>
<reference evidence="2 3" key="1">
    <citation type="submission" date="2020-04" db="EMBL/GenBank/DDBJ databases">
        <title>Paenibacillus algicola sp. nov., a novel marine bacterium producing alginate lyase.</title>
        <authorList>
            <person name="Huang H."/>
        </authorList>
    </citation>
    <scope>NUCLEOTIDE SEQUENCE [LARGE SCALE GENOMIC DNA]</scope>
    <source>
        <strain evidence="2 3">L7-75</strain>
    </source>
</reference>
<dbReference type="InterPro" id="IPR020843">
    <property type="entry name" value="ER"/>
</dbReference>
<proteinExistence type="predicted"/>
<name>A0A848M7R6_PAELE</name>
<dbReference type="SMART" id="SM00829">
    <property type="entry name" value="PKS_ER"/>
    <property type="match status" value="1"/>
</dbReference>
<comment type="caution">
    <text evidence="2">The sequence shown here is derived from an EMBL/GenBank/DDBJ whole genome shotgun (WGS) entry which is preliminary data.</text>
</comment>
<dbReference type="InterPro" id="IPR036291">
    <property type="entry name" value="NAD(P)-bd_dom_sf"/>
</dbReference>
<dbReference type="Pfam" id="PF00107">
    <property type="entry name" value="ADH_zinc_N"/>
    <property type="match status" value="1"/>
</dbReference>
<dbReference type="PANTHER" id="PTHR43677:SF1">
    <property type="entry name" value="ACRYLYL-COA REDUCTASE ACUI-RELATED"/>
    <property type="match status" value="1"/>
</dbReference>
<feature type="domain" description="Enoyl reductase (ER)" evidence="1">
    <location>
        <begin position="21"/>
        <end position="331"/>
    </location>
</feature>
<dbReference type="InterPro" id="IPR014188">
    <property type="entry name" value="Acrylyl-CoA_reductase_AcuI"/>
</dbReference>
<accession>A0A848M7R6</accession>